<dbReference type="HOGENOM" id="CLU_2604784_0_0_7"/>
<evidence type="ECO:0000313" key="2">
    <source>
        <dbReference type="EMBL" id="ABK18753.1"/>
    </source>
</evidence>
<gene>
    <name evidence="2" type="ordered locus">Sfum_3080</name>
</gene>
<feature type="region of interest" description="Disordered" evidence="1">
    <location>
        <begin position="23"/>
        <end position="62"/>
    </location>
</feature>
<evidence type="ECO:0000313" key="3">
    <source>
        <dbReference type="Proteomes" id="UP000001784"/>
    </source>
</evidence>
<reference evidence="2 3" key="1">
    <citation type="submission" date="2006-10" db="EMBL/GenBank/DDBJ databases">
        <title>Complete sequence of Syntrophobacter fumaroxidans MPOB.</title>
        <authorList>
            <consortium name="US DOE Joint Genome Institute"/>
            <person name="Copeland A."/>
            <person name="Lucas S."/>
            <person name="Lapidus A."/>
            <person name="Barry K."/>
            <person name="Detter J.C."/>
            <person name="Glavina del Rio T."/>
            <person name="Hammon N."/>
            <person name="Israni S."/>
            <person name="Pitluck S."/>
            <person name="Goltsman E.G."/>
            <person name="Martinez M."/>
            <person name="Schmutz J."/>
            <person name="Larimer F."/>
            <person name="Land M."/>
            <person name="Hauser L."/>
            <person name="Kyrpides N."/>
            <person name="Kim E."/>
            <person name="Boone D.R."/>
            <person name="Brockman F."/>
            <person name="Culley D."/>
            <person name="Ferry J."/>
            <person name="Gunsalus R."/>
            <person name="McInerney M.J."/>
            <person name="Morrison M."/>
            <person name="Plugge C."/>
            <person name="Rohlin L."/>
            <person name="Scholten J."/>
            <person name="Sieber J."/>
            <person name="Stams A.J.M."/>
            <person name="Worm P."/>
            <person name="Henstra A.M."/>
            <person name="Richardson P."/>
        </authorList>
    </citation>
    <scope>NUCLEOTIDE SEQUENCE [LARGE SCALE GENOMIC DNA]</scope>
    <source>
        <strain evidence="3">DSM 10017 / MPOB</strain>
    </source>
</reference>
<evidence type="ECO:0000256" key="1">
    <source>
        <dbReference type="SAM" id="MobiDB-lite"/>
    </source>
</evidence>
<accession>A0LMV1</accession>
<keyword evidence="3" id="KW-1185">Reference proteome</keyword>
<dbReference type="KEGG" id="sfu:Sfum_3080"/>
<organism evidence="2 3">
    <name type="scientific">Syntrophobacter fumaroxidans (strain DSM 10017 / MPOB)</name>
    <dbReference type="NCBI Taxonomy" id="335543"/>
    <lineage>
        <taxon>Bacteria</taxon>
        <taxon>Pseudomonadati</taxon>
        <taxon>Thermodesulfobacteriota</taxon>
        <taxon>Syntrophobacteria</taxon>
        <taxon>Syntrophobacterales</taxon>
        <taxon>Syntrophobacteraceae</taxon>
        <taxon>Syntrophobacter</taxon>
    </lineage>
</organism>
<dbReference type="Proteomes" id="UP000001784">
    <property type="component" value="Chromosome"/>
</dbReference>
<name>A0LMV1_SYNFM</name>
<dbReference type="InParanoid" id="A0LMV1"/>
<proteinExistence type="predicted"/>
<dbReference type="EMBL" id="CP000478">
    <property type="protein sequence ID" value="ABK18753.1"/>
    <property type="molecule type" value="Genomic_DNA"/>
</dbReference>
<protein>
    <submittedName>
        <fullName evidence="2">Uncharacterized protein</fullName>
    </submittedName>
</protein>
<dbReference type="AlphaFoldDB" id="A0LMV1"/>
<sequence>MRPFMAALADVSAAVRPQDLPKRPQEACLPRGDRFVGNQAGTPFRKDPKRTSAPCGRGGKIGTAGCRQKIAEQYHTEKV</sequence>